<dbReference type="VEuPathDB" id="TriTrypDB:ECC02_005857"/>
<dbReference type="Proteomes" id="UP000246121">
    <property type="component" value="Unassembled WGS sequence"/>
</dbReference>
<gene>
    <name evidence="1" type="ORF">C4B63_57g122</name>
</gene>
<dbReference type="VEuPathDB" id="TriTrypDB:C4B63_57g122"/>
<comment type="caution">
    <text evidence="1">The sequence shown here is derived from an EMBL/GenBank/DDBJ whole genome shotgun (WGS) entry which is preliminary data.</text>
</comment>
<evidence type="ECO:0000313" key="2">
    <source>
        <dbReference type="Proteomes" id="UP000246121"/>
    </source>
</evidence>
<dbReference type="VEuPathDB" id="TriTrypDB:TcCL_ESM08331"/>
<organism evidence="1 2">
    <name type="scientific">Trypanosoma cruzi</name>
    <dbReference type="NCBI Taxonomy" id="5693"/>
    <lineage>
        <taxon>Eukaryota</taxon>
        <taxon>Discoba</taxon>
        <taxon>Euglenozoa</taxon>
        <taxon>Kinetoplastea</taxon>
        <taxon>Metakinetoplastina</taxon>
        <taxon>Trypanosomatida</taxon>
        <taxon>Trypanosomatidae</taxon>
        <taxon>Trypanosoma</taxon>
        <taxon>Schizotrypanum</taxon>
    </lineage>
</organism>
<dbReference type="VEuPathDB" id="TriTrypDB:TcG_02979"/>
<dbReference type="VEuPathDB" id="TriTrypDB:TcCLB.509537.70"/>
<dbReference type="OrthoDB" id="266806at2759"/>
<dbReference type="VEuPathDB" id="TriTrypDB:C3747_272g24"/>
<protein>
    <submittedName>
        <fullName evidence="1">Uncharacterized protein</fullName>
    </submittedName>
</protein>
<reference evidence="1 2" key="1">
    <citation type="journal article" date="2018" name="Microb. Genom.">
        <title>Expanding an expanded genome: long-read sequencing of Trypanosoma cruzi.</title>
        <authorList>
            <person name="Berna L."/>
            <person name="Rodriguez M."/>
            <person name="Chiribao M.L."/>
            <person name="Parodi-Talice A."/>
            <person name="Pita S."/>
            <person name="Rijo G."/>
            <person name="Alvarez-Valin F."/>
            <person name="Robello C."/>
        </authorList>
    </citation>
    <scope>NUCLEOTIDE SEQUENCE [LARGE SCALE GENOMIC DNA]</scope>
    <source>
        <strain evidence="1 2">Dm28c</strain>
    </source>
</reference>
<dbReference type="VEuPathDB" id="TriTrypDB:BCY84_06122"/>
<evidence type="ECO:0000313" key="1">
    <source>
        <dbReference type="EMBL" id="PWU89671.1"/>
    </source>
</evidence>
<accession>A0A2V2V0B1</accession>
<dbReference type="AlphaFoldDB" id="A0A2V2V0B1"/>
<dbReference type="VEuPathDB" id="TriTrypDB:TcBrA4_0038840"/>
<dbReference type="EMBL" id="PRFA01000057">
    <property type="protein sequence ID" value="PWU89671.1"/>
    <property type="molecule type" value="Genomic_DNA"/>
</dbReference>
<sequence length="246" mass="27640">MPHVSYQHNTRSIAEDPLYVVAESAPYTRSDTQVSFRVFPNGTSSFGSDLLTSNESIARRIAETREWLGRMREEVREAKRKCKAEEKSASLLCSVLRASSALMTERAKGRRSSRGRARQFRFALYSFLDGTPFLTPQALCRYNTALAEMLSDDHLELIRRHVFNYDEEAFANLLYADEVAESLERRAPYGGGELVPEFVQRFNETSRCALERLFAAPGGLADATINAAHRVPIVADDVENVADHGE</sequence>
<proteinExistence type="predicted"/>
<dbReference type="VEuPathDB" id="TriTrypDB:TCDM_04821"/>
<name>A0A2V2V0B1_TRYCR</name>
<dbReference type="VEuPathDB" id="TriTrypDB:TCSYLVIO_005064"/>
<dbReference type="VEuPathDB" id="TriTrypDB:Tc_MARK_4592"/>